<keyword evidence="1" id="KW-0812">Transmembrane</keyword>
<keyword evidence="1" id="KW-0472">Membrane</keyword>
<name>A0A167S1S5_CALVF</name>
<proteinExistence type="predicted"/>
<reference evidence="2 3" key="1">
    <citation type="journal article" date="2016" name="Mol. Biol. Evol.">
        <title>Comparative Genomics of Early-Diverging Mushroom-Forming Fungi Provides Insights into the Origins of Lignocellulose Decay Capabilities.</title>
        <authorList>
            <person name="Nagy L.G."/>
            <person name="Riley R."/>
            <person name="Tritt A."/>
            <person name="Adam C."/>
            <person name="Daum C."/>
            <person name="Floudas D."/>
            <person name="Sun H."/>
            <person name="Yadav J.S."/>
            <person name="Pangilinan J."/>
            <person name="Larsson K.H."/>
            <person name="Matsuura K."/>
            <person name="Barry K."/>
            <person name="Labutti K."/>
            <person name="Kuo R."/>
            <person name="Ohm R.A."/>
            <person name="Bhattacharya S.S."/>
            <person name="Shirouzu T."/>
            <person name="Yoshinaga Y."/>
            <person name="Martin F.M."/>
            <person name="Grigoriev I.V."/>
            <person name="Hibbett D.S."/>
        </authorList>
    </citation>
    <scope>NUCLEOTIDE SEQUENCE [LARGE SCALE GENOMIC DNA]</scope>
    <source>
        <strain evidence="2 3">TUFC12733</strain>
    </source>
</reference>
<keyword evidence="1" id="KW-1133">Transmembrane helix</keyword>
<accession>A0A167S1S5</accession>
<evidence type="ECO:0000313" key="3">
    <source>
        <dbReference type="Proteomes" id="UP000076738"/>
    </source>
</evidence>
<keyword evidence="3" id="KW-1185">Reference proteome</keyword>
<feature type="transmembrane region" description="Helical" evidence="1">
    <location>
        <begin position="89"/>
        <end position="112"/>
    </location>
</feature>
<feature type="transmembrane region" description="Helical" evidence="1">
    <location>
        <begin position="7"/>
        <end position="31"/>
    </location>
</feature>
<protein>
    <submittedName>
        <fullName evidence="2">Uncharacterized protein</fullName>
    </submittedName>
</protein>
<dbReference type="Proteomes" id="UP000076738">
    <property type="component" value="Unassembled WGS sequence"/>
</dbReference>
<dbReference type="AlphaFoldDB" id="A0A167S1S5"/>
<dbReference type="EMBL" id="KV417266">
    <property type="protein sequence ID" value="KZP01499.1"/>
    <property type="molecule type" value="Genomic_DNA"/>
</dbReference>
<evidence type="ECO:0000256" key="1">
    <source>
        <dbReference type="SAM" id="Phobius"/>
    </source>
</evidence>
<evidence type="ECO:0000313" key="2">
    <source>
        <dbReference type="EMBL" id="KZP01499.1"/>
    </source>
</evidence>
<organism evidence="2 3">
    <name type="scientific">Calocera viscosa (strain TUFC12733)</name>
    <dbReference type="NCBI Taxonomy" id="1330018"/>
    <lineage>
        <taxon>Eukaryota</taxon>
        <taxon>Fungi</taxon>
        <taxon>Dikarya</taxon>
        <taxon>Basidiomycota</taxon>
        <taxon>Agaricomycotina</taxon>
        <taxon>Dacrymycetes</taxon>
        <taxon>Dacrymycetales</taxon>
        <taxon>Dacrymycetaceae</taxon>
        <taxon>Calocera</taxon>
    </lineage>
</organism>
<gene>
    <name evidence="2" type="ORF">CALVIDRAFT_6654</name>
</gene>
<sequence>MEEIVVLFALFSSPFFSLLVPVRYVFLFLLVSLESPGLPSISWMVVYRYPYTFLFFCSFVCATPRHTAPFSPCRIASQSRPHDPRHAMVFPLLFTLTLLYLPHAMLFCLILACDLRYIKHTSLCRL</sequence>